<name>A0A087T543_STEMI</name>
<evidence type="ECO:0000313" key="1">
    <source>
        <dbReference type="EMBL" id="KFM60232.1"/>
    </source>
</evidence>
<dbReference type="AlphaFoldDB" id="A0A087T543"/>
<proteinExistence type="predicted"/>
<feature type="non-terminal residue" evidence="1">
    <location>
        <position position="1"/>
    </location>
</feature>
<accession>A0A087T543</accession>
<sequence length="33" mass="3847">LFHPIYDQHSGKPVYFRLSFYKINPSNVYSAAS</sequence>
<evidence type="ECO:0000313" key="2">
    <source>
        <dbReference type="Proteomes" id="UP000054359"/>
    </source>
</evidence>
<dbReference type="Proteomes" id="UP000054359">
    <property type="component" value="Unassembled WGS sequence"/>
</dbReference>
<gene>
    <name evidence="1" type="ORF">X975_24999</name>
</gene>
<reference evidence="1 2" key="1">
    <citation type="submission" date="2013-11" db="EMBL/GenBank/DDBJ databases">
        <title>Genome sequencing of Stegodyphus mimosarum.</title>
        <authorList>
            <person name="Bechsgaard J."/>
        </authorList>
    </citation>
    <scope>NUCLEOTIDE SEQUENCE [LARGE SCALE GENOMIC DNA]</scope>
</reference>
<protein>
    <submittedName>
        <fullName evidence="1">Uncharacterized protein</fullName>
    </submittedName>
</protein>
<dbReference type="EMBL" id="KK113449">
    <property type="protein sequence ID" value="KFM60232.1"/>
    <property type="molecule type" value="Genomic_DNA"/>
</dbReference>
<keyword evidence="2" id="KW-1185">Reference proteome</keyword>
<feature type="non-terminal residue" evidence="1">
    <location>
        <position position="33"/>
    </location>
</feature>
<organism evidence="1 2">
    <name type="scientific">Stegodyphus mimosarum</name>
    <name type="common">African social velvet spider</name>
    <dbReference type="NCBI Taxonomy" id="407821"/>
    <lineage>
        <taxon>Eukaryota</taxon>
        <taxon>Metazoa</taxon>
        <taxon>Ecdysozoa</taxon>
        <taxon>Arthropoda</taxon>
        <taxon>Chelicerata</taxon>
        <taxon>Arachnida</taxon>
        <taxon>Araneae</taxon>
        <taxon>Araneomorphae</taxon>
        <taxon>Entelegynae</taxon>
        <taxon>Eresoidea</taxon>
        <taxon>Eresidae</taxon>
        <taxon>Stegodyphus</taxon>
    </lineage>
</organism>